<keyword evidence="3" id="KW-1185">Reference proteome</keyword>
<reference evidence="2 3" key="1">
    <citation type="submission" date="2023-03" db="EMBL/GenBank/DDBJ databases">
        <title>High-quality genome of Scylla paramamosain provides insights in environmental adaptation.</title>
        <authorList>
            <person name="Zhang L."/>
        </authorList>
    </citation>
    <scope>NUCLEOTIDE SEQUENCE [LARGE SCALE GENOMIC DNA]</scope>
    <source>
        <strain evidence="2">LZ_2023a</strain>
        <tissue evidence="2">Muscle</tissue>
    </source>
</reference>
<dbReference type="AlphaFoldDB" id="A0AAW0TZ52"/>
<accession>A0AAW0TZ52</accession>
<evidence type="ECO:0000256" key="1">
    <source>
        <dbReference type="SAM" id="MobiDB-lite"/>
    </source>
</evidence>
<name>A0AAW0TZ52_SCYPA</name>
<dbReference type="Proteomes" id="UP001487740">
    <property type="component" value="Unassembled WGS sequence"/>
</dbReference>
<evidence type="ECO:0000313" key="3">
    <source>
        <dbReference type="Proteomes" id="UP001487740"/>
    </source>
</evidence>
<proteinExistence type="predicted"/>
<comment type="caution">
    <text evidence="2">The sequence shown here is derived from an EMBL/GenBank/DDBJ whole genome shotgun (WGS) entry which is preliminary data.</text>
</comment>
<protein>
    <submittedName>
        <fullName evidence="2">Uncharacterized protein</fullName>
    </submittedName>
</protein>
<feature type="compositionally biased region" description="Basic residues" evidence="1">
    <location>
        <begin position="11"/>
        <end position="31"/>
    </location>
</feature>
<feature type="compositionally biased region" description="Basic residues" evidence="1">
    <location>
        <begin position="53"/>
        <end position="66"/>
    </location>
</feature>
<dbReference type="EMBL" id="JARAKH010000022">
    <property type="protein sequence ID" value="KAK8392750.1"/>
    <property type="molecule type" value="Genomic_DNA"/>
</dbReference>
<evidence type="ECO:0000313" key="2">
    <source>
        <dbReference type="EMBL" id="KAK8392750.1"/>
    </source>
</evidence>
<feature type="compositionally biased region" description="Low complexity" evidence="1">
    <location>
        <begin position="1"/>
        <end position="10"/>
    </location>
</feature>
<feature type="compositionally biased region" description="Basic and acidic residues" evidence="1">
    <location>
        <begin position="67"/>
        <end position="78"/>
    </location>
</feature>
<gene>
    <name evidence="2" type="ORF">O3P69_014885</name>
</gene>
<organism evidence="2 3">
    <name type="scientific">Scylla paramamosain</name>
    <name type="common">Mud crab</name>
    <dbReference type="NCBI Taxonomy" id="85552"/>
    <lineage>
        <taxon>Eukaryota</taxon>
        <taxon>Metazoa</taxon>
        <taxon>Ecdysozoa</taxon>
        <taxon>Arthropoda</taxon>
        <taxon>Crustacea</taxon>
        <taxon>Multicrustacea</taxon>
        <taxon>Malacostraca</taxon>
        <taxon>Eumalacostraca</taxon>
        <taxon>Eucarida</taxon>
        <taxon>Decapoda</taxon>
        <taxon>Pleocyemata</taxon>
        <taxon>Brachyura</taxon>
        <taxon>Eubrachyura</taxon>
        <taxon>Portunoidea</taxon>
        <taxon>Portunidae</taxon>
        <taxon>Portuninae</taxon>
        <taxon>Scylla</taxon>
    </lineage>
</organism>
<feature type="region of interest" description="Disordered" evidence="1">
    <location>
        <begin position="1"/>
        <end position="78"/>
    </location>
</feature>
<sequence>MHLHPSTTTSTHHHRGRAVSRLYRGGKRKKGGGGGEEDPPFRSPFVPSPRPLRGGKRGGKLVRPRKRTSEEEKMAKEKEEALNQEIEKLRSELHRQQQQQKTIIDQRLREMKEGEQQKEKESGVCAVM</sequence>